<feature type="region of interest" description="Disordered" evidence="1">
    <location>
        <begin position="302"/>
        <end position="345"/>
    </location>
</feature>
<feature type="region of interest" description="Disordered" evidence="1">
    <location>
        <begin position="84"/>
        <end position="193"/>
    </location>
</feature>
<comment type="caution">
    <text evidence="2">The sequence shown here is derived from an EMBL/GenBank/DDBJ whole genome shotgun (WGS) entry which is preliminary data.</text>
</comment>
<dbReference type="EMBL" id="NAJQ01001197">
    <property type="protein sequence ID" value="TKA61591.1"/>
    <property type="molecule type" value="Genomic_DNA"/>
</dbReference>
<evidence type="ECO:0000256" key="1">
    <source>
        <dbReference type="SAM" id="MobiDB-lite"/>
    </source>
</evidence>
<dbReference type="AlphaFoldDB" id="A0A4U0WFV2"/>
<feature type="compositionally biased region" description="Basic residues" evidence="1">
    <location>
        <begin position="179"/>
        <end position="188"/>
    </location>
</feature>
<proteinExistence type="predicted"/>
<reference evidence="2 3" key="1">
    <citation type="submission" date="2017-03" db="EMBL/GenBank/DDBJ databases">
        <title>Genomes of endolithic fungi from Antarctica.</title>
        <authorList>
            <person name="Coleine C."/>
            <person name="Masonjones S."/>
            <person name="Stajich J.E."/>
        </authorList>
    </citation>
    <scope>NUCLEOTIDE SEQUENCE [LARGE SCALE GENOMIC DNA]</scope>
    <source>
        <strain evidence="2 3">CCFEE 5184</strain>
    </source>
</reference>
<feature type="compositionally biased region" description="Polar residues" evidence="1">
    <location>
        <begin position="139"/>
        <end position="172"/>
    </location>
</feature>
<evidence type="ECO:0000313" key="3">
    <source>
        <dbReference type="Proteomes" id="UP000309340"/>
    </source>
</evidence>
<name>A0A4U0WFV2_9PEZI</name>
<dbReference type="STRING" id="329884.A0A4U0WFV2"/>
<keyword evidence="3" id="KW-1185">Reference proteome</keyword>
<protein>
    <submittedName>
        <fullName evidence="2">Uncharacterized protein</fullName>
    </submittedName>
</protein>
<dbReference type="Proteomes" id="UP000309340">
    <property type="component" value="Unassembled WGS sequence"/>
</dbReference>
<dbReference type="OrthoDB" id="5407653at2759"/>
<organism evidence="2 3">
    <name type="scientific">Friedmanniomyces simplex</name>
    <dbReference type="NCBI Taxonomy" id="329884"/>
    <lineage>
        <taxon>Eukaryota</taxon>
        <taxon>Fungi</taxon>
        <taxon>Dikarya</taxon>
        <taxon>Ascomycota</taxon>
        <taxon>Pezizomycotina</taxon>
        <taxon>Dothideomycetes</taxon>
        <taxon>Dothideomycetidae</taxon>
        <taxon>Mycosphaerellales</taxon>
        <taxon>Teratosphaeriaceae</taxon>
        <taxon>Friedmanniomyces</taxon>
    </lineage>
</organism>
<sequence>MTTAEVLASRRRMALDERLAELQVDNNAAYRTLSRNLKDGTKGRRLAYMRKFFEGLESMSRYWDSRLDQYYEIPAELSGKGVKRPRLDKKVHSSTMDTCSTSAATSDSSCSVGKLPLLPTPAPSPDRDSSPAAQKQHSDQTTTSSAEADNGTCSANPKSATEPQPGTRSETVSPEPRSPHRYKGRRLHTGREMPDQFRINTVRAFFEATTMPFQCSVAPPRVKPFVQVGILSLPVGQTAAIYRQPSDRTKARQGRLEGPMVTLQVRAETEFEDKIGQPLAAKGRLHHVRELSGLLQIAQERRRSGAEIKPGEGKWWTSKPRWGGGPEREPETGVEPPADDKSNSKALNYDKRIQATLAQRWKDVKCGRGSWDPKTDYAAIGKDPTSRYDEVRDWARPKLQRSQWFDLFDEQQRVEAFRGLWGVMAYLTRETGEGATCGEPAAAHVEGV</sequence>
<feature type="compositionally biased region" description="Basic and acidic residues" evidence="1">
    <location>
        <begin position="302"/>
        <end position="312"/>
    </location>
</feature>
<gene>
    <name evidence="2" type="ORF">B0A55_11925</name>
</gene>
<evidence type="ECO:0000313" key="2">
    <source>
        <dbReference type="EMBL" id="TKA61591.1"/>
    </source>
</evidence>
<accession>A0A4U0WFV2</accession>
<feature type="compositionally biased region" description="Low complexity" evidence="1">
    <location>
        <begin position="93"/>
        <end position="111"/>
    </location>
</feature>